<evidence type="ECO:0000313" key="2">
    <source>
        <dbReference type="Proteomes" id="UP001281147"/>
    </source>
</evidence>
<comment type="caution">
    <text evidence="1">The sequence shown here is derived from an EMBL/GenBank/DDBJ whole genome shotgun (WGS) entry which is preliminary data.</text>
</comment>
<evidence type="ECO:0000313" key="1">
    <source>
        <dbReference type="EMBL" id="KAK3703735.1"/>
    </source>
</evidence>
<proteinExistence type="predicted"/>
<reference evidence="1" key="1">
    <citation type="submission" date="2023-07" db="EMBL/GenBank/DDBJ databases">
        <title>Black Yeasts Isolated from many extreme environments.</title>
        <authorList>
            <person name="Coleine C."/>
            <person name="Stajich J.E."/>
            <person name="Selbmann L."/>
        </authorList>
    </citation>
    <scope>NUCLEOTIDE SEQUENCE</scope>
    <source>
        <strain evidence="1">CCFEE 5714</strain>
    </source>
</reference>
<accession>A0ACC3MVK9</accession>
<organism evidence="1 2">
    <name type="scientific">Vermiconidia calcicola</name>
    <dbReference type="NCBI Taxonomy" id="1690605"/>
    <lineage>
        <taxon>Eukaryota</taxon>
        <taxon>Fungi</taxon>
        <taxon>Dikarya</taxon>
        <taxon>Ascomycota</taxon>
        <taxon>Pezizomycotina</taxon>
        <taxon>Dothideomycetes</taxon>
        <taxon>Dothideomycetidae</taxon>
        <taxon>Mycosphaerellales</taxon>
        <taxon>Extremaceae</taxon>
        <taxon>Vermiconidia</taxon>
    </lineage>
</organism>
<name>A0ACC3MVK9_9PEZI</name>
<dbReference type="Proteomes" id="UP001281147">
    <property type="component" value="Unassembled WGS sequence"/>
</dbReference>
<protein>
    <submittedName>
        <fullName evidence="1">Uncharacterized protein</fullName>
    </submittedName>
</protein>
<dbReference type="EMBL" id="JAUTXU010000148">
    <property type="protein sequence ID" value="KAK3703735.1"/>
    <property type="molecule type" value="Genomic_DNA"/>
</dbReference>
<sequence length="551" mass="60609">MYTHPMDDTGDGSSSSMPPLSKPGRNDRRNTIYNTGRQGRPRWILHMQAVFWRVLMGLGMFFHRLAPPRPPKPDFSRIIPSTISGKPGNITLNFYVPKDYGSQRKLWTSREGLGDAEELVGEEGEETRGGGNVGEMQRNKSRRRGRSLSEIGRNFRRSTSARKWGGYPVVINFHGGGFTIGSPGDDARWCGTVVDECHAVVISVDYRLAPECPFPTAVEDGVDAVIYVHNHATELGIDSDKIALSGFSSGANMCFTVPLRLYDEMQGFPRDPLPSPAPASRVGVERAILGSASETSIAEHASSSSSASTKVATTPSTNNNGAHITILDPNNTAPETSTPNSKTGTIETIHETPSPNPKIPSDIKLTCIIPWYPPVDYTRTRQQRRETCSRADQELPALFTDLFDDSYLHPPDTISLDSPYLSPGVAPTELLAAALPQEIIMHTCEWDMLLAEGEDFRLRLTDPTIGINKNVFYKMVEGVPHGWDKAPNPLKPTPGVREYYLGACKEMRRVFGPEMVPDGSNKRRVARPVVERATTKGWPSAAPRGSVQVVR</sequence>
<keyword evidence="2" id="KW-1185">Reference proteome</keyword>
<gene>
    <name evidence="1" type="ORF">LTR37_014313</name>
</gene>